<protein>
    <submittedName>
        <fullName evidence="1">Uncharacterized protein</fullName>
    </submittedName>
</protein>
<dbReference type="Proteomes" id="UP000226097">
    <property type="component" value="Segment"/>
</dbReference>
<dbReference type="GeneID" id="40104373"/>
<proteinExistence type="predicted"/>
<gene>
    <name evidence="1" type="primary">47</name>
    <name evidence="1" type="ORF">PBI_POUSHOU_47</name>
</gene>
<sequence length="97" mass="10536">MKRRKAFCKRCGDPIQWVPLAGGPSMVPLMDSPDPAGNWEIIGGVAHRIPPHVAEAVIHEGGLLFKQHPMDCATKGVPCPDHLREKLGLKPRGERGA</sequence>
<name>A0A220NQU4_9CAUD</name>
<evidence type="ECO:0000313" key="2">
    <source>
        <dbReference type="Proteomes" id="UP000226097"/>
    </source>
</evidence>
<dbReference type="KEGG" id="vg:40104373"/>
<reference evidence="1" key="1">
    <citation type="submission" date="2017-06" db="EMBL/GenBank/DDBJ databases">
        <authorList>
            <person name="Guerrero Bustamante C.A."/>
            <person name="Bowman C.A."/>
            <person name="Russell D.A."/>
            <person name="Pope W.A."/>
            <person name="Jacobs-Sera D."/>
            <person name="Hatfull G.F."/>
        </authorList>
    </citation>
    <scope>NUCLEOTIDE SEQUENCE [LARGE SCALE GENOMIC DNA]</scope>
</reference>
<dbReference type="EMBL" id="MF197383">
    <property type="protein sequence ID" value="ASJ79006.1"/>
    <property type="molecule type" value="Genomic_DNA"/>
</dbReference>
<dbReference type="RefSeq" id="YP_009626559.1">
    <property type="nucleotide sequence ID" value="NC_042139.2"/>
</dbReference>
<organism evidence="1 2">
    <name type="scientific">Corynebacterium phage Poushou</name>
    <dbReference type="NCBI Taxonomy" id="2015851"/>
    <lineage>
        <taxon>Viruses</taxon>
        <taxon>Duplodnaviria</taxon>
        <taxon>Heunggongvirae</taxon>
        <taxon>Uroviricota</taxon>
        <taxon>Caudoviricetes</taxon>
        <taxon>Poushouvirus</taxon>
        <taxon>Poushouvirus Poushou</taxon>
    </lineage>
</organism>
<accession>A0A220NQU4</accession>
<evidence type="ECO:0000313" key="1">
    <source>
        <dbReference type="EMBL" id="ASJ79006.1"/>
    </source>
</evidence>
<keyword evidence="2" id="KW-1185">Reference proteome</keyword>